<dbReference type="CDD" id="cd00158">
    <property type="entry name" value="RHOD"/>
    <property type="match status" value="1"/>
</dbReference>
<dbReference type="Proteomes" id="UP001302806">
    <property type="component" value="Chromosome"/>
</dbReference>
<gene>
    <name evidence="3" type="ORF">RHP51_09240</name>
</gene>
<dbReference type="EMBL" id="CP134537">
    <property type="protein sequence ID" value="WNH10797.1"/>
    <property type="molecule type" value="Genomic_DNA"/>
</dbReference>
<dbReference type="InterPro" id="IPR001763">
    <property type="entry name" value="Rhodanese-like_dom"/>
</dbReference>
<keyword evidence="1" id="KW-1133">Transmembrane helix</keyword>
<organism evidence="3 4">
    <name type="scientific">Thalassobellus suaedae</name>
    <dbReference type="NCBI Taxonomy" id="3074124"/>
    <lineage>
        <taxon>Bacteria</taxon>
        <taxon>Pseudomonadati</taxon>
        <taxon>Bacteroidota</taxon>
        <taxon>Flavobacteriia</taxon>
        <taxon>Flavobacteriales</taxon>
        <taxon>Flavobacteriaceae</taxon>
        <taxon>Thalassobellus</taxon>
    </lineage>
</organism>
<dbReference type="Pfam" id="PF00581">
    <property type="entry name" value="Rhodanese"/>
    <property type="match status" value="1"/>
</dbReference>
<dbReference type="SUPFAM" id="SSF52821">
    <property type="entry name" value="Rhodanese/Cell cycle control phosphatase"/>
    <property type="match status" value="1"/>
</dbReference>
<reference evidence="3 4" key="1">
    <citation type="submission" date="2023-09" db="EMBL/GenBank/DDBJ databases">
        <title>Thalassobella suaedae gen. nov., sp. nov., a marine bacterium of the family Flavobacteriaceae isolated from a halophyte Suaeda japonica.</title>
        <authorList>
            <person name="Lee S.Y."/>
            <person name="Hwang C.Y."/>
        </authorList>
    </citation>
    <scope>NUCLEOTIDE SEQUENCE [LARGE SCALE GENOMIC DNA]</scope>
    <source>
        <strain evidence="3 4">HL-DH14</strain>
    </source>
</reference>
<evidence type="ECO:0000256" key="1">
    <source>
        <dbReference type="SAM" id="Phobius"/>
    </source>
</evidence>
<protein>
    <submittedName>
        <fullName evidence="3">Rhodanese-like domain-containing protein</fullName>
    </submittedName>
</protein>
<dbReference type="InterPro" id="IPR036873">
    <property type="entry name" value="Rhodanese-like_dom_sf"/>
</dbReference>
<evidence type="ECO:0000259" key="2">
    <source>
        <dbReference type="PROSITE" id="PS50206"/>
    </source>
</evidence>
<accession>A0ABY9XXV6</accession>
<evidence type="ECO:0000313" key="3">
    <source>
        <dbReference type="EMBL" id="WNH10797.1"/>
    </source>
</evidence>
<keyword evidence="1" id="KW-0472">Membrane</keyword>
<sequence>MKELEKIKRISIASTLFILAILIGLLTYKRPKNTYKYNSKSTLEKLSSQNYFVNLNDINNQNHVLVDIRSAYEFDKGHLTNAVNIHTPDLLDEDNLNIFKELKNTNKTAILYGNNPHEVNMPFLLLYQLGYDNIKLLTAENSYVQNKLITKNSDIEKSKADVTAFINASKKNGDINTVIQNHTPEKTITVRKKKKKTTEGGC</sequence>
<dbReference type="PROSITE" id="PS50206">
    <property type="entry name" value="RHODANESE_3"/>
    <property type="match status" value="1"/>
</dbReference>
<feature type="transmembrane region" description="Helical" evidence="1">
    <location>
        <begin position="12"/>
        <end position="28"/>
    </location>
</feature>
<name>A0ABY9XXV6_9FLAO</name>
<evidence type="ECO:0000313" key="4">
    <source>
        <dbReference type="Proteomes" id="UP001302806"/>
    </source>
</evidence>
<proteinExistence type="predicted"/>
<dbReference type="RefSeq" id="WP_415867029.1">
    <property type="nucleotide sequence ID" value="NZ_CP134537.1"/>
</dbReference>
<dbReference type="Gene3D" id="3.40.250.10">
    <property type="entry name" value="Rhodanese-like domain"/>
    <property type="match status" value="1"/>
</dbReference>
<keyword evidence="1" id="KW-0812">Transmembrane</keyword>
<feature type="domain" description="Rhodanese" evidence="2">
    <location>
        <begin position="59"/>
        <end position="140"/>
    </location>
</feature>
<dbReference type="SMART" id="SM00450">
    <property type="entry name" value="RHOD"/>
    <property type="match status" value="1"/>
</dbReference>